<keyword evidence="2" id="KW-1185">Reference proteome</keyword>
<dbReference type="EMBL" id="STGX01000009">
    <property type="protein sequence ID" value="THV28074.1"/>
    <property type="molecule type" value="Genomic_DNA"/>
</dbReference>
<proteinExistence type="predicted"/>
<dbReference type="Pfam" id="PF03883">
    <property type="entry name" value="H2O2_YaaD"/>
    <property type="match status" value="1"/>
</dbReference>
<sequence length="247" mass="26636">MLILLPPSEGKAVQGDGPPLDLGRLSSPALNPIRELLVDRLVELCADETAAVKALKLPAAARHFVEANRTLRTAPTLAAWELYNGVLYDRLGLGDLPDGDQVLIASPLWGFLRPSDRVPPYRMPMSTKLPGVDGLAKLWRPAVAEVLGARDELIVDLRSGAYAQVWGPKDRGVSVRVFKQDAEGNRSVVTHMAKATRGEVARALLAGGARPESAADLSGFLADQGWKVELSEPATRSKPWLLDIVNV</sequence>
<organism evidence="1 2">
    <name type="scientific">Glycomyces paridis</name>
    <dbReference type="NCBI Taxonomy" id="2126555"/>
    <lineage>
        <taxon>Bacteria</taxon>
        <taxon>Bacillati</taxon>
        <taxon>Actinomycetota</taxon>
        <taxon>Actinomycetes</taxon>
        <taxon>Glycomycetales</taxon>
        <taxon>Glycomycetaceae</taxon>
        <taxon>Glycomyces</taxon>
    </lineage>
</organism>
<name>A0A4S8PID7_9ACTN</name>
<dbReference type="InterPro" id="IPR005583">
    <property type="entry name" value="YaaA"/>
</dbReference>
<comment type="caution">
    <text evidence="1">The sequence shown here is derived from an EMBL/GenBank/DDBJ whole genome shotgun (WGS) entry which is preliminary data.</text>
</comment>
<dbReference type="AlphaFoldDB" id="A0A4S8PID7"/>
<evidence type="ECO:0000313" key="1">
    <source>
        <dbReference type="EMBL" id="THV28074.1"/>
    </source>
</evidence>
<accession>A0A4S8PID7</accession>
<dbReference type="GO" id="GO:0005829">
    <property type="term" value="C:cytosol"/>
    <property type="evidence" value="ECO:0007669"/>
    <property type="project" value="TreeGrafter"/>
</dbReference>
<dbReference type="PANTHER" id="PTHR30283">
    <property type="entry name" value="PEROXIDE STRESS RESPONSE PROTEIN YAAA"/>
    <property type="match status" value="1"/>
</dbReference>
<reference evidence="1 2" key="1">
    <citation type="journal article" date="2018" name="Int. J. Syst. Evol. Microbiol.">
        <title>Glycomyces paridis sp. nov., isolated from the medicinal plant Paris polyphylla.</title>
        <authorList>
            <person name="Fang X.M."/>
            <person name="Bai J.L."/>
            <person name="Su J."/>
            <person name="Zhao L.L."/>
            <person name="Liu H.Y."/>
            <person name="Ma B.P."/>
            <person name="Zhang Y.Q."/>
            <person name="Yu L.Y."/>
        </authorList>
    </citation>
    <scope>NUCLEOTIDE SEQUENCE [LARGE SCALE GENOMIC DNA]</scope>
    <source>
        <strain evidence="1 2">CPCC 204357</strain>
    </source>
</reference>
<evidence type="ECO:0000313" key="2">
    <source>
        <dbReference type="Proteomes" id="UP000305792"/>
    </source>
</evidence>
<dbReference type="OrthoDB" id="3210767at2"/>
<dbReference type="RefSeq" id="WP_136530307.1">
    <property type="nucleotide sequence ID" value="NZ_STGX01000009.1"/>
</dbReference>
<protein>
    <submittedName>
        <fullName evidence="1">Peroxide stress protein YaaA</fullName>
    </submittedName>
</protein>
<dbReference type="PANTHER" id="PTHR30283:SF4">
    <property type="entry name" value="PEROXIDE STRESS RESISTANCE PROTEIN YAAA"/>
    <property type="match status" value="1"/>
</dbReference>
<dbReference type="Proteomes" id="UP000305792">
    <property type="component" value="Unassembled WGS sequence"/>
</dbReference>
<gene>
    <name evidence="1" type="ORF">E9998_13975</name>
</gene>
<dbReference type="GO" id="GO:0033194">
    <property type="term" value="P:response to hydroperoxide"/>
    <property type="evidence" value="ECO:0007669"/>
    <property type="project" value="TreeGrafter"/>
</dbReference>